<evidence type="ECO:0000259" key="14">
    <source>
        <dbReference type="PROSITE" id="PS50109"/>
    </source>
</evidence>
<dbReference type="SMART" id="SM00073">
    <property type="entry name" value="HPT"/>
    <property type="match status" value="1"/>
</dbReference>
<dbReference type="PROSITE" id="PS50894">
    <property type="entry name" value="HPT"/>
    <property type="match status" value="1"/>
</dbReference>
<dbReference type="Gene3D" id="1.10.287.560">
    <property type="entry name" value="Histidine kinase CheA-like, homodimeric domain"/>
    <property type="match status" value="1"/>
</dbReference>
<evidence type="ECO:0000256" key="10">
    <source>
        <dbReference type="ARBA" id="ARBA00023012"/>
    </source>
</evidence>
<dbReference type="GO" id="GO:0005524">
    <property type="term" value="F:ATP binding"/>
    <property type="evidence" value="ECO:0007669"/>
    <property type="project" value="UniProtKB-KW"/>
</dbReference>
<dbReference type="SUPFAM" id="SSF50341">
    <property type="entry name" value="CheW-like"/>
    <property type="match status" value="1"/>
</dbReference>
<evidence type="ECO:0000256" key="13">
    <source>
        <dbReference type="SAM" id="MobiDB-lite"/>
    </source>
</evidence>
<dbReference type="Pfam" id="PF01584">
    <property type="entry name" value="CheW"/>
    <property type="match status" value="1"/>
</dbReference>
<dbReference type="Pfam" id="PF02518">
    <property type="entry name" value="HATPase_c"/>
    <property type="match status" value="1"/>
</dbReference>
<dbReference type="AlphaFoldDB" id="A0AAN1WIK3"/>
<dbReference type="SUPFAM" id="SSF47384">
    <property type="entry name" value="Homodimeric domain of signal transducing histidine kinase"/>
    <property type="match status" value="1"/>
</dbReference>
<dbReference type="PANTHER" id="PTHR43395">
    <property type="entry name" value="SENSOR HISTIDINE KINASE CHEA"/>
    <property type="match status" value="1"/>
</dbReference>
<comment type="function">
    <text evidence="11">Involved in the transmission of sensory signals from the chemoreceptors to the flagellar motors. CheA is autophosphorylated; it can transfer its phosphate group to either CheB or CheY.</text>
</comment>
<dbReference type="CDD" id="cd16916">
    <property type="entry name" value="HATPase_CheA-like"/>
    <property type="match status" value="1"/>
</dbReference>
<keyword evidence="4" id="KW-0145">Chemotaxis</keyword>
<dbReference type="Gene3D" id="1.20.120.160">
    <property type="entry name" value="HPT domain"/>
    <property type="match status" value="1"/>
</dbReference>
<proteinExistence type="predicted"/>
<evidence type="ECO:0000256" key="6">
    <source>
        <dbReference type="ARBA" id="ARBA00022679"/>
    </source>
</evidence>
<dbReference type="InterPro" id="IPR036641">
    <property type="entry name" value="HPT_dom_sf"/>
</dbReference>
<dbReference type="InterPro" id="IPR005467">
    <property type="entry name" value="His_kinase_dom"/>
</dbReference>
<dbReference type="SMART" id="SM00260">
    <property type="entry name" value="CheW"/>
    <property type="match status" value="1"/>
</dbReference>
<keyword evidence="9" id="KW-0067">ATP-binding</keyword>
<dbReference type="Proteomes" id="UP001320119">
    <property type="component" value="Chromosome"/>
</dbReference>
<organism evidence="17 18">
    <name type="scientific">Marinagarivorans cellulosilyticus</name>
    <dbReference type="NCBI Taxonomy" id="2721545"/>
    <lineage>
        <taxon>Bacteria</taxon>
        <taxon>Pseudomonadati</taxon>
        <taxon>Pseudomonadota</taxon>
        <taxon>Gammaproteobacteria</taxon>
        <taxon>Cellvibrionales</taxon>
        <taxon>Cellvibrionaceae</taxon>
        <taxon>Marinagarivorans</taxon>
    </lineage>
</organism>
<sequence length="796" mass="87101">MAVDLKQFHQVFIEESVEGLDAMESALMDLDVESIDDEVINTIFRSAHSIKGGGGTFGFSALASFTHVLETLLDEVRSGSRGLTTEQVNLLLRSVDCMREMLSLIQDERNEYTPAAIEIQAALEAVLGESNTVENSEQDCAGEHAGCWEIIFKPEPSIIRTGNDPLRLIRDLCELAQNSSIELLGDIPSLDRFVAEDCCFHWKVDIEGEGITELAIREVFEWVEDDCELVISSSENNLADSGASEHRWRIHFAPYPHLFQTGNDPLRILNELSHLGEMVTCTLNASQLPSFKLMDSEKCYISWDIELLGPTSKSEIDEVFEWVTGEGDIHIEAVNSSALPAPTTAEPIASISTPEAVTALEPEKPLPSDSPASNSPAPTIDKAAAKPVQKKASSESSSIRVGIDKIDSLINMVGELVITQSMLGQLGSDFDIQSLPKLIEGLSQLEQNTRELQESVMRIRMLPISFVFSRFPRMVRDLGQTLDKKIDLILQGENTELDKTVMEKIGDPLVHLVRNSVDHGIETSADRIANGKPETGTVTLNAYHQGGNVVIEIIDDGRGLDRAQIAAKGIERGLVNETDAATFSDEQIFDLIFQPGFSTAQQVSDLSGRGVGMDVVKRNIQALNGVVEIQSKKGEGTKIRISLPLTLAILDGQLVRVGADTYIFPLVSIVESMQYREELVNHIAGGCSVFKLRDEYVPIVDLSEAFGNEKIVDCNNSLMVVVECDGFKVGMLVDELMAQQQVVIKSLEQNYQRIEGISGATILGDGRVALIIDVPGVVRLAGADQLVLQNSLRKSA</sequence>
<accession>A0AAN1WIK3</accession>
<evidence type="ECO:0000256" key="2">
    <source>
        <dbReference type="ARBA" id="ARBA00012438"/>
    </source>
</evidence>
<dbReference type="InterPro" id="IPR004105">
    <property type="entry name" value="CheA-like_dim"/>
</dbReference>
<feature type="region of interest" description="Disordered" evidence="13">
    <location>
        <begin position="360"/>
        <end position="393"/>
    </location>
</feature>
<evidence type="ECO:0000256" key="8">
    <source>
        <dbReference type="ARBA" id="ARBA00022777"/>
    </source>
</evidence>
<dbReference type="InterPro" id="IPR004358">
    <property type="entry name" value="Sig_transdc_His_kin-like_C"/>
</dbReference>
<evidence type="ECO:0000256" key="3">
    <source>
        <dbReference type="ARBA" id="ARBA00021495"/>
    </source>
</evidence>
<dbReference type="InterPro" id="IPR036890">
    <property type="entry name" value="HATPase_C_sf"/>
</dbReference>
<dbReference type="InterPro" id="IPR051315">
    <property type="entry name" value="Bact_Chemotaxis_CheA"/>
</dbReference>
<name>A0AAN1WIK3_9GAMM</name>
<dbReference type="FunFam" id="2.30.30.40:FF:000048">
    <property type="entry name" value="Chemotaxis protein CheA, putative"/>
    <property type="match status" value="1"/>
</dbReference>
<dbReference type="PANTHER" id="PTHR43395:SF10">
    <property type="entry name" value="CHEMOTAXIS PROTEIN CHEA"/>
    <property type="match status" value="1"/>
</dbReference>
<dbReference type="KEGG" id="marq:MARGE09_P2472"/>
<dbReference type="GO" id="GO:0005737">
    <property type="term" value="C:cytoplasm"/>
    <property type="evidence" value="ECO:0007669"/>
    <property type="project" value="InterPro"/>
</dbReference>
<evidence type="ECO:0000256" key="9">
    <source>
        <dbReference type="ARBA" id="ARBA00022840"/>
    </source>
</evidence>
<evidence type="ECO:0000256" key="7">
    <source>
        <dbReference type="ARBA" id="ARBA00022741"/>
    </source>
</evidence>
<evidence type="ECO:0000259" key="15">
    <source>
        <dbReference type="PROSITE" id="PS50851"/>
    </source>
</evidence>
<dbReference type="PROSITE" id="PS50109">
    <property type="entry name" value="HIS_KIN"/>
    <property type="match status" value="1"/>
</dbReference>
<dbReference type="EMBL" id="AP023086">
    <property type="protein sequence ID" value="BCD98271.1"/>
    <property type="molecule type" value="Genomic_DNA"/>
</dbReference>
<keyword evidence="18" id="KW-1185">Reference proteome</keyword>
<evidence type="ECO:0000256" key="11">
    <source>
        <dbReference type="ARBA" id="ARBA00035100"/>
    </source>
</evidence>
<keyword evidence="7" id="KW-0547">Nucleotide-binding</keyword>
<comment type="catalytic activity">
    <reaction evidence="1">
        <text>ATP + protein L-histidine = ADP + protein N-phospho-L-histidine.</text>
        <dbReference type="EC" id="2.7.13.3"/>
    </reaction>
</comment>
<dbReference type="InterPro" id="IPR008207">
    <property type="entry name" value="Sig_transdc_His_kin_Hpt_dom"/>
</dbReference>
<evidence type="ECO:0000259" key="16">
    <source>
        <dbReference type="PROSITE" id="PS50894"/>
    </source>
</evidence>
<dbReference type="GO" id="GO:0006935">
    <property type="term" value="P:chemotaxis"/>
    <property type="evidence" value="ECO:0007669"/>
    <property type="project" value="UniProtKB-KW"/>
</dbReference>
<dbReference type="SMART" id="SM00387">
    <property type="entry name" value="HATPase_c"/>
    <property type="match status" value="1"/>
</dbReference>
<feature type="domain" description="Histidine kinase" evidence="14">
    <location>
        <begin position="431"/>
        <end position="647"/>
    </location>
</feature>
<dbReference type="Pfam" id="PF01627">
    <property type="entry name" value="Hpt"/>
    <property type="match status" value="1"/>
</dbReference>
<dbReference type="Pfam" id="PF02895">
    <property type="entry name" value="H-kinase_dim"/>
    <property type="match status" value="1"/>
</dbReference>
<dbReference type="Gene3D" id="2.30.30.40">
    <property type="entry name" value="SH3 Domains"/>
    <property type="match status" value="1"/>
</dbReference>
<evidence type="ECO:0000313" key="18">
    <source>
        <dbReference type="Proteomes" id="UP001320119"/>
    </source>
</evidence>
<dbReference type="InterPro" id="IPR037006">
    <property type="entry name" value="CheA-like_homodim_sf"/>
</dbReference>
<protein>
    <recommendedName>
        <fullName evidence="3">Chemotaxis protein CheA</fullName>
        <ecNumber evidence="2">2.7.13.3</ecNumber>
    </recommendedName>
</protein>
<keyword evidence="6 17" id="KW-0808">Transferase</keyword>
<dbReference type="CDD" id="cd00088">
    <property type="entry name" value="HPT"/>
    <property type="match status" value="1"/>
</dbReference>
<dbReference type="RefSeq" id="WP_236982507.1">
    <property type="nucleotide sequence ID" value="NZ_AP023086.1"/>
</dbReference>
<dbReference type="InterPro" id="IPR036097">
    <property type="entry name" value="HisK_dim/P_sf"/>
</dbReference>
<dbReference type="PROSITE" id="PS50851">
    <property type="entry name" value="CHEW"/>
    <property type="match status" value="1"/>
</dbReference>
<keyword evidence="8 17" id="KW-0418">Kinase</keyword>
<feature type="domain" description="HPt" evidence="16">
    <location>
        <begin position="1"/>
        <end position="105"/>
    </location>
</feature>
<dbReference type="PRINTS" id="PR00344">
    <property type="entry name" value="BCTRLSENSOR"/>
</dbReference>
<dbReference type="Gene3D" id="3.30.565.10">
    <property type="entry name" value="Histidine kinase-like ATPase, C-terminal domain"/>
    <property type="match status" value="1"/>
</dbReference>
<dbReference type="InterPro" id="IPR002545">
    <property type="entry name" value="CheW-lke_dom"/>
</dbReference>
<keyword evidence="10" id="KW-0902">Two-component regulatory system</keyword>
<reference evidence="17 18" key="1">
    <citation type="journal article" date="2022" name="IScience">
        <title>An ultrasensitive nanofiber-based assay for enzymatic hydrolysis and deep-sea microbial degradation of cellulose.</title>
        <authorList>
            <person name="Tsudome M."/>
            <person name="Tachioka M."/>
            <person name="Miyazaki M."/>
            <person name="Uchimura K."/>
            <person name="Tsuda M."/>
            <person name="Takaki Y."/>
            <person name="Deguchi S."/>
        </authorList>
    </citation>
    <scope>NUCLEOTIDE SEQUENCE [LARGE SCALE GENOMIC DNA]</scope>
    <source>
        <strain evidence="17 18">GE09</strain>
    </source>
</reference>
<dbReference type="SMART" id="SM01231">
    <property type="entry name" value="H-kinase_dim"/>
    <property type="match status" value="1"/>
</dbReference>
<evidence type="ECO:0000256" key="4">
    <source>
        <dbReference type="ARBA" id="ARBA00022500"/>
    </source>
</evidence>
<dbReference type="InterPro" id="IPR003594">
    <property type="entry name" value="HATPase_dom"/>
</dbReference>
<evidence type="ECO:0000256" key="12">
    <source>
        <dbReference type="PROSITE-ProRule" id="PRU00110"/>
    </source>
</evidence>
<feature type="modified residue" description="Phosphohistidine" evidence="12">
    <location>
        <position position="48"/>
    </location>
</feature>
<dbReference type="SUPFAM" id="SSF47226">
    <property type="entry name" value="Histidine-containing phosphotransfer domain, HPT domain"/>
    <property type="match status" value="1"/>
</dbReference>
<evidence type="ECO:0000313" key="17">
    <source>
        <dbReference type="EMBL" id="BCD98271.1"/>
    </source>
</evidence>
<dbReference type="GO" id="GO:0000155">
    <property type="term" value="F:phosphorelay sensor kinase activity"/>
    <property type="evidence" value="ECO:0007669"/>
    <property type="project" value="InterPro"/>
</dbReference>
<keyword evidence="5 12" id="KW-0597">Phosphoprotein</keyword>
<gene>
    <name evidence="17" type="ORF">MARGE09_P2472</name>
</gene>
<feature type="domain" description="CheW-like" evidence="15">
    <location>
        <begin position="649"/>
        <end position="783"/>
    </location>
</feature>
<evidence type="ECO:0000256" key="5">
    <source>
        <dbReference type="ARBA" id="ARBA00022553"/>
    </source>
</evidence>
<dbReference type="SUPFAM" id="SSF55874">
    <property type="entry name" value="ATPase domain of HSP90 chaperone/DNA topoisomerase II/histidine kinase"/>
    <property type="match status" value="1"/>
</dbReference>
<feature type="compositionally biased region" description="Low complexity" evidence="13">
    <location>
        <begin position="367"/>
        <end position="378"/>
    </location>
</feature>
<dbReference type="InterPro" id="IPR036061">
    <property type="entry name" value="CheW-like_dom_sf"/>
</dbReference>
<dbReference type="CDD" id="cd00731">
    <property type="entry name" value="CheA_reg"/>
    <property type="match status" value="1"/>
</dbReference>
<dbReference type="EC" id="2.7.13.3" evidence="2"/>
<dbReference type="FunFam" id="3.30.565.10:FF:000016">
    <property type="entry name" value="Chemotaxis protein CheA, putative"/>
    <property type="match status" value="1"/>
</dbReference>
<evidence type="ECO:0000256" key="1">
    <source>
        <dbReference type="ARBA" id="ARBA00000085"/>
    </source>
</evidence>